<sequence length="106" mass="12371">MRYFLYFIAFLVLEVILALIGINPPDWIENFIITWFAAYIVVHIYGLMRGSDQTNGDYVLTSEQALFRSFIINILFYFLILLPEKLAIIIVLVGLFSFLLMLAERK</sequence>
<feature type="transmembrane region" description="Helical" evidence="1">
    <location>
        <begin position="86"/>
        <end position="103"/>
    </location>
</feature>
<keyword evidence="1" id="KW-0812">Transmembrane</keyword>
<feature type="transmembrane region" description="Helical" evidence="1">
    <location>
        <begin position="58"/>
        <end position="80"/>
    </location>
</feature>
<dbReference type="Proteomes" id="UP000621631">
    <property type="component" value="Unassembled WGS sequence"/>
</dbReference>
<keyword evidence="1" id="KW-0472">Membrane</keyword>
<evidence type="ECO:0008006" key="4">
    <source>
        <dbReference type="Google" id="ProtNLM"/>
    </source>
</evidence>
<dbReference type="RefSeq" id="WP_189777958.1">
    <property type="nucleotide sequence ID" value="NZ_JACWEZ010000004.1"/>
</dbReference>
<gene>
    <name evidence="2" type="ORF">IC602_09080</name>
</gene>
<evidence type="ECO:0000313" key="2">
    <source>
        <dbReference type="EMBL" id="MBD1222763.1"/>
    </source>
</evidence>
<feature type="transmembrane region" description="Helical" evidence="1">
    <location>
        <begin position="28"/>
        <end position="46"/>
    </location>
</feature>
<comment type="caution">
    <text evidence="2">The sequence shown here is derived from an EMBL/GenBank/DDBJ whole genome shotgun (WGS) entry which is preliminary data.</text>
</comment>
<protein>
    <recommendedName>
        <fullName evidence="4">DUF2568 domain-containing protein</fullName>
    </recommendedName>
</protein>
<proteinExistence type="predicted"/>
<evidence type="ECO:0000256" key="1">
    <source>
        <dbReference type="SAM" id="Phobius"/>
    </source>
</evidence>
<reference evidence="2 3" key="1">
    <citation type="submission" date="2020-09" db="EMBL/GenBank/DDBJ databases">
        <title>Draft Genome Sequences of Oil-Oxidizing Bacteria Halomonas titanicae, Marinobacter lutaoensis, and Virgibacillus halodenitrificans Isolated from Highly Saline Environments.</title>
        <authorList>
            <person name="Grouzdev D.S."/>
            <person name="Sokolova D.S."/>
            <person name="Semenova E.M."/>
            <person name="Borzenkov I.A."/>
            <person name="Bidzhieva S.K."/>
            <person name="Poltaraus A.B."/>
            <person name="Nazina T.N."/>
        </authorList>
    </citation>
    <scope>NUCLEOTIDE SEQUENCE [LARGE SCALE GENOMIC DNA]</scope>
    <source>
        <strain evidence="2 3">VKM B-3472D</strain>
    </source>
</reference>
<keyword evidence="3" id="KW-1185">Reference proteome</keyword>
<keyword evidence="1" id="KW-1133">Transmembrane helix</keyword>
<name>A0ABR7VLH1_VIRHA</name>
<organism evidence="2 3">
    <name type="scientific">Virgibacillus halodenitrificans</name>
    <name type="common">Bacillus halodenitrificans</name>
    <dbReference type="NCBI Taxonomy" id="1482"/>
    <lineage>
        <taxon>Bacteria</taxon>
        <taxon>Bacillati</taxon>
        <taxon>Bacillota</taxon>
        <taxon>Bacilli</taxon>
        <taxon>Bacillales</taxon>
        <taxon>Bacillaceae</taxon>
        <taxon>Virgibacillus</taxon>
    </lineage>
</organism>
<accession>A0ABR7VLH1</accession>
<dbReference type="EMBL" id="JACWEZ010000004">
    <property type="protein sequence ID" value="MBD1222763.1"/>
    <property type="molecule type" value="Genomic_DNA"/>
</dbReference>
<evidence type="ECO:0000313" key="3">
    <source>
        <dbReference type="Proteomes" id="UP000621631"/>
    </source>
</evidence>